<gene>
    <name evidence="2" type="ORF">M0H32_28390</name>
</gene>
<dbReference type="Gene3D" id="2.30.110.10">
    <property type="entry name" value="Electron Transport, Fmn-binding Protein, Chain A"/>
    <property type="match status" value="1"/>
</dbReference>
<dbReference type="EMBL" id="JALNMJ010000042">
    <property type="protein sequence ID" value="MCK7616091.1"/>
    <property type="molecule type" value="Genomic_DNA"/>
</dbReference>
<evidence type="ECO:0000313" key="2">
    <source>
        <dbReference type="EMBL" id="MCK7616091.1"/>
    </source>
</evidence>
<dbReference type="InterPro" id="IPR011576">
    <property type="entry name" value="Pyridox_Oxase_N"/>
</dbReference>
<dbReference type="RefSeq" id="WP_248160061.1">
    <property type="nucleotide sequence ID" value="NZ_JALNMJ010000042.1"/>
</dbReference>
<reference evidence="2" key="1">
    <citation type="submission" date="2022-04" db="EMBL/GenBank/DDBJ databases">
        <title>Roseibium sp. CAU 1639 isolated from mud.</title>
        <authorList>
            <person name="Kim W."/>
        </authorList>
    </citation>
    <scope>NUCLEOTIDE SEQUENCE</scope>
    <source>
        <strain evidence="2">CAU 1639</strain>
    </source>
</reference>
<dbReference type="SUPFAM" id="SSF50475">
    <property type="entry name" value="FMN-binding split barrel"/>
    <property type="match status" value="1"/>
</dbReference>
<dbReference type="PANTHER" id="PTHR40660">
    <property type="entry name" value="5'-PHOSPHATE OXIDASE PUTATIVE DOMAIN-CONTAINING PROTEIN-RELATED"/>
    <property type="match status" value="1"/>
</dbReference>
<dbReference type="InterPro" id="IPR012349">
    <property type="entry name" value="Split_barrel_FMN-bd"/>
</dbReference>
<dbReference type="Proteomes" id="UP001431221">
    <property type="component" value="Unassembled WGS sequence"/>
</dbReference>
<dbReference type="Pfam" id="PF01243">
    <property type="entry name" value="PNPOx_N"/>
    <property type="match status" value="1"/>
</dbReference>
<sequence length="147" mass="16116">MLTDQMITTIEHQRLGFLATVDEEGAPRVSPKGTFVVIDEKTIAYGDISSPGSTSRIGHDPRVEVNFVDPLRRSGLRARGKARFLEAGTSDFETEIARFERWGGLAARIKRIVVIDIGSAKPVRTPAYDDGVSEAELIQTWSSTLIG</sequence>
<name>A0ABT0H382_9HYPH</name>
<evidence type="ECO:0000313" key="3">
    <source>
        <dbReference type="Proteomes" id="UP001431221"/>
    </source>
</evidence>
<accession>A0ABT0H382</accession>
<dbReference type="PANTHER" id="PTHR40660:SF1">
    <property type="entry name" value="5'-PHOSPHATE OXIDASE PUTATIVE DOMAIN-CONTAINING PROTEIN-RELATED"/>
    <property type="match status" value="1"/>
</dbReference>
<organism evidence="2 3">
    <name type="scientific">Roseibium sediminicola</name>
    <dbReference type="NCBI Taxonomy" id="2933272"/>
    <lineage>
        <taxon>Bacteria</taxon>
        <taxon>Pseudomonadati</taxon>
        <taxon>Pseudomonadota</taxon>
        <taxon>Alphaproteobacteria</taxon>
        <taxon>Hyphomicrobiales</taxon>
        <taxon>Stappiaceae</taxon>
        <taxon>Roseibium</taxon>
    </lineage>
</organism>
<protein>
    <submittedName>
        <fullName evidence="2">Pyridoxamine 5'-phosphate oxidase family protein</fullName>
    </submittedName>
</protein>
<comment type="caution">
    <text evidence="2">The sequence shown here is derived from an EMBL/GenBank/DDBJ whole genome shotgun (WGS) entry which is preliminary data.</text>
</comment>
<evidence type="ECO:0000259" key="1">
    <source>
        <dbReference type="Pfam" id="PF01243"/>
    </source>
</evidence>
<feature type="domain" description="Pyridoxamine 5'-phosphate oxidase N-terminal" evidence="1">
    <location>
        <begin position="2"/>
        <end position="94"/>
    </location>
</feature>
<keyword evidence="3" id="KW-1185">Reference proteome</keyword>
<proteinExistence type="predicted"/>